<organism evidence="1 2">
    <name type="scientific">Solanum verrucosum</name>
    <dbReference type="NCBI Taxonomy" id="315347"/>
    <lineage>
        <taxon>Eukaryota</taxon>
        <taxon>Viridiplantae</taxon>
        <taxon>Streptophyta</taxon>
        <taxon>Embryophyta</taxon>
        <taxon>Tracheophyta</taxon>
        <taxon>Spermatophyta</taxon>
        <taxon>Magnoliopsida</taxon>
        <taxon>eudicotyledons</taxon>
        <taxon>Gunneridae</taxon>
        <taxon>Pentapetalae</taxon>
        <taxon>asterids</taxon>
        <taxon>lamiids</taxon>
        <taxon>Solanales</taxon>
        <taxon>Solanaceae</taxon>
        <taxon>Solanoideae</taxon>
        <taxon>Solaneae</taxon>
        <taxon>Solanum</taxon>
    </lineage>
</organism>
<keyword evidence="2" id="KW-1185">Reference proteome</keyword>
<accession>A0AAF0TGH3</accession>
<evidence type="ECO:0000313" key="2">
    <source>
        <dbReference type="Proteomes" id="UP001234989"/>
    </source>
</evidence>
<proteinExistence type="predicted"/>
<sequence length="99" mass="11397">QLALLLSHRRFVLTFSIFTFWTIGRPSRTRTKGGVNPFGESPSVLGHAPASASSFFSTCLFLFAPKCPRFQKNFKYLKLKSFHQILRQNKHLRKILLSK</sequence>
<protein>
    <submittedName>
        <fullName evidence="1">Uncharacterized protein</fullName>
    </submittedName>
</protein>
<feature type="non-terminal residue" evidence="1">
    <location>
        <position position="1"/>
    </location>
</feature>
<name>A0AAF0TGH3_SOLVR</name>
<dbReference type="Proteomes" id="UP001234989">
    <property type="component" value="Chromosome 3"/>
</dbReference>
<evidence type="ECO:0000313" key="1">
    <source>
        <dbReference type="EMBL" id="WMV18471.1"/>
    </source>
</evidence>
<reference evidence="1" key="1">
    <citation type="submission" date="2023-08" db="EMBL/GenBank/DDBJ databases">
        <title>A de novo genome assembly of Solanum verrucosum Schlechtendal, a Mexican diploid species geographically isolated from the other diploid A-genome species in potato relatives.</title>
        <authorList>
            <person name="Hosaka K."/>
        </authorList>
    </citation>
    <scope>NUCLEOTIDE SEQUENCE</scope>
    <source>
        <tissue evidence="1">Young leaves</tissue>
    </source>
</reference>
<dbReference type="EMBL" id="CP133614">
    <property type="protein sequence ID" value="WMV18471.1"/>
    <property type="molecule type" value="Genomic_DNA"/>
</dbReference>
<dbReference type="AlphaFoldDB" id="A0AAF0TGH3"/>
<gene>
    <name evidence="1" type="ORF">MTR67_011856</name>
</gene>